<feature type="coiled-coil region" evidence="1">
    <location>
        <begin position="152"/>
        <end position="226"/>
    </location>
</feature>
<evidence type="ECO:0000256" key="1">
    <source>
        <dbReference type="SAM" id="Coils"/>
    </source>
</evidence>
<protein>
    <submittedName>
        <fullName evidence="3">Uncharacterized protein</fullName>
    </submittedName>
</protein>
<dbReference type="Proteomes" id="UP001153069">
    <property type="component" value="Unassembled WGS sequence"/>
</dbReference>
<feature type="coiled-coil region" evidence="1">
    <location>
        <begin position="72"/>
        <end position="109"/>
    </location>
</feature>
<feature type="region of interest" description="Disordered" evidence="2">
    <location>
        <begin position="1"/>
        <end position="21"/>
    </location>
</feature>
<reference evidence="3" key="1">
    <citation type="submission" date="2020-06" db="EMBL/GenBank/DDBJ databases">
        <authorList>
            <consortium name="Plant Systems Biology data submission"/>
        </authorList>
    </citation>
    <scope>NUCLEOTIDE SEQUENCE</scope>
    <source>
        <strain evidence="3">D6</strain>
    </source>
</reference>
<organism evidence="3 4">
    <name type="scientific">Seminavis robusta</name>
    <dbReference type="NCBI Taxonomy" id="568900"/>
    <lineage>
        <taxon>Eukaryota</taxon>
        <taxon>Sar</taxon>
        <taxon>Stramenopiles</taxon>
        <taxon>Ochrophyta</taxon>
        <taxon>Bacillariophyta</taxon>
        <taxon>Bacillariophyceae</taxon>
        <taxon>Bacillariophycidae</taxon>
        <taxon>Naviculales</taxon>
        <taxon>Naviculaceae</taxon>
        <taxon>Seminavis</taxon>
    </lineage>
</organism>
<proteinExistence type="predicted"/>
<evidence type="ECO:0000313" key="4">
    <source>
        <dbReference type="Proteomes" id="UP001153069"/>
    </source>
</evidence>
<dbReference type="OrthoDB" id="45820at2759"/>
<gene>
    <name evidence="3" type="ORF">SEMRO_245_G097560.1</name>
</gene>
<dbReference type="AlphaFoldDB" id="A0A9N8DPG1"/>
<sequence length="437" mass="48167">MTTDQPKNENEADTEDKGSSEAKLAGLDDVLKLVDTGKLSAEEVEVLRGFVKEYQGLKIKVDRMKGLLGRSAKAQREAKVEAETAKKQLENSLKDVDRLQKKVHHLSTRPTHLDLLNDFETNFDKALLSVGQAGGQETAPQVVTETRDSALDTMLMQELEEARARLSKLESLNSALNHRSAQLEAEAKEQKRLRDDSQQIVSRLELELKMSKMETAQAQREAEENASSLKEMQMEIDMVTKASVKNSALAAQGQQIVNSSKTDRKHVVQLEGQVQALKEWALASGESKRLAMERVSQLENKLKLQGADMDSSLTDIGSTTAKLIFSKSGSLVVGAGDVGKFVVSLEGQFTADKRLVLGWKFDATPIDCTTEFSVIKGKDVTDPKAATYMINERPVVGGAAGELEGAFEDGHCTLQWSNKKSWIRPRTVKVTVQVMSY</sequence>
<keyword evidence="4" id="KW-1185">Reference proteome</keyword>
<feature type="compositionally biased region" description="Basic and acidic residues" evidence="2">
    <location>
        <begin position="1"/>
        <end position="20"/>
    </location>
</feature>
<keyword evidence="1" id="KW-0175">Coiled coil</keyword>
<name>A0A9N8DPG1_9STRA</name>
<dbReference type="EMBL" id="CAICTM010000244">
    <property type="protein sequence ID" value="CAB9505845.1"/>
    <property type="molecule type" value="Genomic_DNA"/>
</dbReference>
<accession>A0A9N8DPG1</accession>
<comment type="caution">
    <text evidence="3">The sequence shown here is derived from an EMBL/GenBank/DDBJ whole genome shotgun (WGS) entry which is preliminary data.</text>
</comment>
<evidence type="ECO:0000256" key="2">
    <source>
        <dbReference type="SAM" id="MobiDB-lite"/>
    </source>
</evidence>
<evidence type="ECO:0000313" key="3">
    <source>
        <dbReference type="EMBL" id="CAB9505845.1"/>
    </source>
</evidence>